<sequence length="87" mass="10011">MLEEHYGKHVIRDGSFGNISKAEYLRKAQDLVRSIPGGDVLMKIRARNGDKIFYKQSTNEIGVVTKDNIIRTYFKPWDGIDYFNGSK</sequence>
<protein>
    <recommendedName>
        <fullName evidence="3">Bacterial toxin 50 domain-containing protein</fullName>
    </recommendedName>
</protein>
<dbReference type="RefSeq" id="WP_005812457.1">
    <property type="nucleotide sequence ID" value="NZ_LK996017.1"/>
</dbReference>
<dbReference type="OrthoDB" id="9813146at2"/>
<dbReference type="Proteomes" id="UP000054623">
    <property type="component" value="Unassembled WGS sequence"/>
</dbReference>
<evidence type="ECO:0000313" key="2">
    <source>
        <dbReference type="Proteomes" id="UP000054623"/>
    </source>
</evidence>
<evidence type="ECO:0008006" key="3">
    <source>
        <dbReference type="Google" id="ProtNLM"/>
    </source>
</evidence>
<organism evidence="1 2">
    <name type="scientific">Desulfitobacterium hafniense</name>
    <name type="common">Desulfitobacterium frappieri</name>
    <dbReference type="NCBI Taxonomy" id="49338"/>
    <lineage>
        <taxon>Bacteria</taxon>
        <taxon>Bacillati</taxon>
        <taxon>Bacillota</taxon>
        <taxon>Clostridia</taxon>
        <taxon>Eubacteriales</taxon>
        <taxon>Desulfitobacteriaceae</taxon>
        <taxon>Desulfitobacterium</taxon>
    </lineage>
</organism>
<dbReference type="AlphaFoldDB" id="A0A0W1JD57"/>
<accession>A0A0W1JD57</accession>
<dbReference type="EMBL" id="LOCK01000083">
    <property type="protein sequence ID" value="KTE89390.1"/>
    <property type="molecule type" value="Genomic_DNA"/>
</dbReference>
<reference evidence="1 2" key="1">
    <citation type="submission" date="2015-12" db="EMBL/GenBank/DDBJ databases">
        <title>Draft Genome Sequence of Desulfitobacterium hafniense Strain DH, a Sulfate-reducing Bacterium Isolated from Paddy Soils.</title>
        <authorList>
            <person name="Bao P."/>
            <person name="Zhang X."/>
            <person name="Li G."/>
        </authorList>
    </citation>
    <scope>NUCLEOTIDE SEQUENCE [LARGE SCALE GENOMIC DNA]</scope>
    <source>
        <strain evidence="1 2">DH</strain>
    </source>
</reference>
<proteinExistence type="predicted"/>
<comment type="caution">
    <text evidence="1">The sequence shown here is derived from an EMBL/GenBank/DDBJ whole genome shotgun (WGS) entry which is preliminary data.</text>
</comment>
<evidence type="ECO:0000313" key="1">
    <source>
        <dbReference type="EMBL" id="KTE89390.1"/>
    </source>
</evidence>
<name>A0A0W1JD57_DESHA</name>
<gene>
    <name evidence="1" type="ORF">AT727_13410</name>
</gene>